<accession>A0A2K9NJ48</accession>
<dbReference type="Proteomes" id="UP000234752">
    <property type="component" value="Chromosome eg_2"/>
</dbReference>
<dbReference type="PANTHER" id="PTHR33495:SF2">
    <property type="entry name" value="ANTI-SIGMA FACTOR ANTAGONIST TM_1081-RELATED"/>
    <property type="match status" value="1"/>
</dbReference>
<feature type="domain" description="STAS" evidence="1">
    <location>
        <begin position="21"/>
        <end position="110"/>
    </location>
</feature>
<dbReference type="Pfam" id="PF01740">
    <property type="entry name" value="STAS"/>
    <property type="match status" value="1"/>
</dbReference>
<dbReference type="InterPro" id="IPR036513">
    <property type="entry name" value="STAS_dom_sf"/>
</dbReference>
<gene>
    <name evidence="2" type="ORF">C0V82_18305</name>
</gene>
<proteinExistence type="predicted"/>
<dbReference type="RefSeq" id="WP_102113874.1">
    <property type="nucleotide sequence ID" value="NZ_BMGN01000006.1"/>
</dbReference>
<dbReference type="KEGG" id="ncb:C0V82_18305"/>
<evidence type="ECO:0000313" key="2">
    <source>
        <dbReference type="EMBL" id="AUN32335.1"/>
    </source>
</evidence>
<organism evidence="2 3">
    <name type="scientific">Niveispirillum cyanobacteriorum</name>
    <dbReference type="NCBI Taxonomy" id="1612173"/>
    <lineage>
        <taxon>Bacteria</taxon>
        <taxon>Pseudomonadati</taxon>
        <taxon>Pseudomonadota</taxon>
        <taxon>Alphaproteobacteria</taxon>
        <taxon>Rhodospirillales</taxon>
        <taxon>Azospirillaceae</taxon>
        <taxon>Niveispirillum</taxon>
    </lineage>
</organism>
<reference evidence="2 3" key="1">
    <citation type="submission" date="2017-12" db="EMBL/GenBank/DDBJ databases">
        <title>Genomes of bacteria within cyanobacterial aggregates.</title>
        <authorList>
            <person name="Cai H."/>
        </authorList>
    </citation>
    <scope>NUCLEOTIDE SEQUENCE [LARGE SCALE GENOMIC DNA]</scope>
    <source>
        <strain evidence="2 3">TH16</strain>
    </source>
</reference>
<dbReference type="OrthoDB" id="9796076at2"/>
<keyword evidence="3" id="KW-1185">Reference proteome</keyword>
<dbReference type="EMBL" id="CP025612">
    <property type="protein sequence ID" value="AUN32335.1"/>
    <property type="molecule type" value="Genomic_DNA"/>
</dbReference>
<sequence length="111" mass="11840">MMIEIRHIGSVPVATVALPRIDAAVAVRFRQQFLEQLPAAENGIVIDLAPVSFIDSSGLGALISIIKALGLKQRPTICGLQKSVQTMFSLTRMDKVFAIHPDVESAAASLG</sequence>
<dbReference type="CDD" id="cd07043">
    <property type="entry name" value="STAS_anti-anti-sigma_factors"/>
    <property type="match status" value="1"/>
</dbReference>
<dbReference type="PANTHER" id="PTHR33495">
    <property type="entry name" value="ANTI-SIGMA FACTOR ANTAGONIST TM_1081-RELATED-RELATED"/>
    <property type="match status" value="1"/>
</dbReference>
<dbReference type="SUPFAM" id="SSF52091">
    <property type="entry name" value="SpoIIaa-like"/>
    <property type="match status" value="1"/>
</dbReference>
<dbReference type="InterPro" id="IPR002645">
    <property type="entry name" value="STAS_dom"/>
</dbReference>
<name>A0A2K9NJ48_9PROT</name>
<evidence type="ECO:0000313" key="3">
    <source>
        <dbReference type="Proteomes" id="UP000234752"/>
    </source>
</evidence>
<dbReference type="PROSITE" id="PS50801">
    <property type="entry name" value="STAS"/>
    <property type="match status" value="1"/>
</dbReference>
<dbReference type="AlphaFoldDB" id="A0A2K9NJ48"/>
<evidence type="ECO:0000259" key="1">
    <source>
        <dbReference type="PROSITE" id="PS50801"/>
    </source>
</evidence>
<dbReference type="GO" id="GO:0043856">
    <property type="term" value="F:anti-sigma factor antagonist activity"/>
    <property type="evidence" value="ECO:0007669"/>
    <property type="project" value="TreeGrafter"/>
</dbReference>
<dbReference type="Gene3D" id="3.30.750.24">
    <property type="entry name" value="STAS domain"/>
    <property type="match status" value="1"/>
</dbReference>
<protein>
    <submittedName>
        <fullName evidence="2">Anti-sigma factor antagonist</fullName>
    </submittedName>
</protein>